<dbReference type="Proteomes" id="UP001617296">
    <property type="component" value="Unassembled WGS sequence"/>
</dbReference>
<organism evidence="1 2">
    <name type="scientific">Pseudomonas iridis</name>
    <dbReference type="NCBI Taxonomy" id="2710587"/>
    <lineage>
        <taxon>Bacteria</taxon>
        <taxon>Pseudomonadati</taxon>
        <taxon>Pseudomonadota</taxon>
        <taxon>Gammaproteobacteria</taxon>
        <taxon>Pseudomonadales</taxon>
        <taxon>Pseudomonadaceae</taxon>
        <taxon>Pseudomonas</taxon>
    </lineage>
</organism>
<dbReference type="RefSeq" id="WP_401232735.1">
    <property type="nucleotide sequence ID" value="NZ_JBIUVY010000025.1"/>
</dbReference>
<accession>A0ABW8DMR2</accession>
<protein>
    <recommendedName>
        <fullName evidence="3">SnoaL-like domain-containing protein</fullName>
    </recommendedName>
</protein>
<evidence type="ECO:0000313" key="2">
    <source>
        <dbReference type="Proteomes" id="UP001617296"/>
    </source>
</evidence>
<sequence length="158" mass="18517">MKRENIEALKSHCKLIDKIATSFFDDANWDATAGIRKLEFHELSNFDNRENDCNIFDIETIHAFMEIRLEHNNMILIIEGEVHRSRPSIDGDLTNYKSTDNYRLTFYTNNGFEIDNDYIHEANPFIQNNGHRITRELAILHDLLPCNGLNSKRFKELS</sequence>
<evidence type="ECO:0000313" key="1">
    <source>
        <dbReference type="EMBL" id="MFJ2287802.1"/>
    </source>
</evidence>
<keyword evidence="2" id="KW-1185">Reference proteome</keyword>
<evidence type="ECO:0008006" key="3">
    <source>
        <dbReference type="Google" id="ProtNLM"/>
    </source>
</evidence>
<reference evidence="1 2" key="1">
    <citation type="submission" date="2024-10" db="EMBL/GenBank/DDBJ databases">
        <title>The Natural Products Discovery Center: Release of the First 8490 Sequenced Strains for Exploring Actinobacteria Biosynthetic Diversity.</title>
        <authorList>
            <person name="Kalkreuter E."/>
            <person name="Kautsar S.A."/>
            <person name="Yang D."/>
            <person name="Bader C.D."/>
            <person name="Teijaro C.N."/>
            <person name="Fluegel L."/>
            <person name="Davis C.M."/>
            <person name="Simpson J.R."/>
            <person name="Lauterbach L."/>
            <person name="Steele A.D."/>
            <person name="Gui C."/>
            <person name="Meng S."/>
            <person name="Li G."/>
            <person name="Viehrig K."/>
            <person name="Ye F."/>
            <person name="Su P."/>
            <person name="Kiefer A.F."/>
            <person name="Nichols A."/>
            <person name="Cepeda A.J."/>
            <person name="Yan W."/>
            <person name="Fan B."/>
            <person name="Jiang Y."/>
            <person name="Adhikari A."/>
            <person name="Zheng C.-J."/>
            <person name="Schuster L."/>
            <person name="Cowan T.M."/>
            <person name="Smanski M.J."/>
            <person name="Chevrette M.G."/>
            <person name="De Carvalho L.P.S."/>
            <person name="Shen B."/>
        </authorList>
    </citation>
    <scope>NUCLEOTIDE SEQUENCE [LARGE SCALE GENOMIC DNA]</scope>
    <source>
        <strain evidence="1 2">NPDC087689</strain>
    </source>
</reference>
<comment type="caution">
    <text evidence="1">The sequence shown here is derived from an EMBL/GenBank/DDBJ whole genome shotgun (WGS) entry which is preliminary data.</text>
</comment>
<gene>
    <name evidence="1" type="ORF">ACIOUF_15775</name>
</gene>
<dbReference type="EMBL" id="JBIUVY010000025">
    <property type="protein sequence ID" value="MFJ2287802.1"/>
    <property type="molecule type" value="Genomic_DNA"/>
</dbReference>
<proteinExistence type="predicted"/>
<name>A0ABW8DMR2_9PSED</name>